<accession>A0A1C6U893</accession>
<sequence>MWVTLNFCRELSAADWIAHSDLPWQRLVGLGPAGFDAYARLRFLPDPTRPGQSENDVDADWPIEQLPTLFEVLATHTTTPEDCYFCVWEGFGDADVAADDDAVYIDEENTGAPLERLGGQPGLAPTPAALPSAPRAPKVVVPHRAYWLFRGPLAAVGTWDTAVGWPGQRRLSNAEPAFAWPADHAWCVAKDVDPHWAGIGGTRALITQLTTDPRLDVVPADPTQDQPLYR</sequence>
<reference evidence="2" key="1">
    <citation type="submission" date="2016-06" db="EMBL/GenBank/DDBJ databases">
        <authorList>
            <person name="Varghese N."/>
            <person name="Submissions Spin"/>
        </authorList>
    </citation>
    <scope>NUCLEOTIDE SEQUENCE [LARGE SCALE GENOMIC DNA]</scope>
    <source>
        <strain evidence="2">DSM 44814</strain>
    </source>
</reference>
<organism evidence="1 2">
    <name type="scientific">Micromonospora eburnea</name>
    <dbReference type="NCBI Taxonomy" id="227316"/>
    <lineage>
        <taxon>Bacteria</taxon>
        <taxon>Bacillati</taxon>
        <taxon>Actinomycetota</taxon>
        <taxon>Actinomycetes</taxon>
        <taxon>Micromonosporales</taxon>
        <taxon>Micromonosporaceae</taxon>
        <taxon>Micromonospora</taxon>
    </lineage>
</organism>
<gene>
    <name evidence="1" type="ORF">GA0070604_2062</name>
</gene>
<protein>
    <submittedName>
        <fullName evidence="1">Uncharacterized protein</fullName>
    </submittedName>
</protein>
<dbReference type="Proteomes" id="UP000199696">
    <property type="component" value="Unassembled WGS sequence"/>
</dbReference>
<keyword evidence="2" id="KW-1185">Reference proteome</keyword>
<proteinExistence type="predicted"/>
<dbReference type="EMBL" id="FMHY01000002">
    <property type="protein sequence ID" value="SCL50153.1"/>
    <property type="molecule type" value="Genomic_DNA"/>
</dbReference>
<dbReference type="STRING" id="227316.GA0070604_2062"/>
<name>A0A1C6U893_9ACTN</name>
<dbReference type="AlphaFoldDB" id="A0A1C6U893"/>
<evidence type="ECO:0000313" key="1">
    <source>
        <dbReference type="EMBL" id="SCL50153.1"/>
    </source>
</evidence>
<evidence type="ECO:0000313" key="2">
    <source>
        <dbReference type="Proteomes" id="UP000199696"/>
    </source>
</evidence>